<comment type="caution">
    <text evidence="2">The sequence shown here is derived from an EMBL/GenBank/DDBJ whole genome shotgun (WGS) entry which is preliminary data.</text>
</comment>
<dbReference type="RefSeq" id="WP_231463273.1">
    <property type="nucleotide sequence ID" value="NZ_JAJOHW010000094.1"/>
</dbReference>
<keyword evidence="1" id="KW-0175">Coiled coil</keyword>
<feature type="coiled-coil region" evidence="1">
    <location>
        <begin position="25"/>
        <end position="59"/>
    </location>
</feature>
<sequence>MLDSIANTAKLSALLMCLDQAQLLSEQLLSELKSRDKQINAIEQELETARREIQNLRSTH</sequence>
<reference evidence="3" key="1">
    <citation type="journal article" date="2019" name="Int. J. Syst. Evol. Microbiol.">
        <title>The Global Catalogue of Microorganisms (GCM) 10K type strain sequencing project: providing services to taxonomists for standard genome sequencing and annotation.</title>
        <authorList>
            <consortium name="The Broad Institute Genomics Platform"/>
            <consortium name="The Broad Institute Genome Sequencing Center for Infectious Disease"/>
            <person name="Wu L."/>
            <person name="Ma J."/>
        </authorList>
    </citation>
    <scope>NUCLEOTIDE SEQUENCE [LARGE SCALE GENOMIC DNA]</scope>
    <source>
        <strain evidence="3">CGMCC 4.7608</strain>
    </source>
</reference>
<proteinExistence type="predicted"/>
<organism evidence="2 3">
    <name type="scientific">Chromobacterium aquaticum</name>
    <dbReference type="NCBI Taxonomy" id="467180"/>
    <lineage>
        <taxon>Bacteria</taxon>
        <taxon>Pseudomonadati</taxon>
        <taxon>Pseudomonadota</taxon>
        <taxon>Betaproteobacteria</taxon>
        <taxon>Neisseriales</taxon>
        <taxon>Chromobacteriaceae</taxon>
        <taxon>Chromobacterium</taxon>
    </lineage>
</organism>
<keyword evidence="3" id="KW-1185">Reference proteome</keyword>
<evidence type="ECO:0000256" key="1">
    <source>
        <dbReference type="SAM" id="Coils"/>
    </source>
</evidence>
<dbReference type="Proteomes" id="UP001595999">
    <property type="component" value="Unassembled WGS sequence"/>
</dbReference>
<evidence type="ECO:0008006" key="4">
    <source>
        <dbReference type="Google" id="ProtNLM"/>
    </source>
</evidence>
<evidence type="ECO:0000313" key="3">
    <source>
        <dbReference type="Proteomes" id="UP001595999"/>
    </source>
</evidence>
<evidence type="ECO:0000313" key="2">
    <source>
        <dbReference type="EMBL" id="MFC4489763.1"/>
    </source>
</evidence>
<gene>
    <name evidence="2" type="ORF">ACFO0R_09030</name>
</gene>
<accession>A0ABV8ZTJ0</accession>
<name>A0ABV8ZTJ0_9NEIS</name>
<protein>
    <recommendedName>
        <fullName evidence="4">DUF904 domain-containing protein</fullName>
    </recommendedName>
</protein>
<dbReference type="EMBL" id="JBHSEK010000004">
    <property type="protein sequence ID" value="MFC4489763.1"/>
    <property type="molecule type" value="Genomic_DNA"/>
</dbReference>